<dbReference type="Pfam" id="PF00022">
    <property type="entry name" value="Actin"/>
    <property type="match status" value="1"/>
</dbReference>
<evidence type="ECO:0000313" key="2">
    <source>
        <dbReference type="Proteomes" id="UP000673691"/>
    </source>
</evidence>
<reference evidence="1 2" key="1">
    <citation type="journal article" name="Sci. Rep.">
        <title>Genome-scale phylogenetic analyses confirm Olpidium as the closest living zoosporic fungus to the non-flagellated, terrestrial fungi.</title>
        <authorList>
            <person name="Chang Y."/>
            <person name="Rochon D."/>
            <person name="Sekimoto S."/>
            <person name="Wang Y."/>
            <person name="Chovatia M."/>
            <person name="Sandor L."/>
            <person name="Salamov A."/>
            <person name="Grigoriev I.V."/>
            <person name="Stajich J.E."/>
            <person name="Spatafora J.W."/>
        </authorList>
    </citation>
    <scope>NUCLEOTIDE SEQUENCE [LARGE SCALE GENOMIC DNA]</scope>
    <source>
        <strain evidence="1">S191</strain>
    </source>
</reference>
<dbReference type="PANTHER" id="PTHR11937">
    <property type="entry name" value="ACTIN"/>
    <property type="match status" value="1"/>
</dbReference>
<dbReference type="SUPFAM" id="SSF53067">
    <property type="entry name" value="Actin-like ATPase domain"/>
    <property type="match status" value="1"/>
</dbReference>
<gene>
    <name evidence="1" type="ORF">BJ554DRAFT_4140</name>
</gene>
<name>A0A8H7ZN57_9FUNG</name>
<keyword evidence="2" id="KW-1185">Reference proteome</keyword>
<evidence type="ECO:0000313" key="1">
    <source>
        <dbReference type="EMBL" id="KAG5456184.1"/>
    </source>
</evidence>
<dbReference type="Gene3D" id="3.30.420.40">
    <property type="match status" value="1"/>
</dbReference>
<dbReference type="InterPro" id="IPR043129">
    <property type="entry name" value="ATPase_NBD"/>
</dbReference>
<accession>A0A8H7ZN57</accession>
<sequence>MVRFAVLQASPLADVHVVASSYVAGCARIQLQESVLDYAFAKLGVDTHGVHHPVLITEPFCNPPAARRSMSELLFEGYAVPSVSYGVDSLFSYYQNGLSFDGGLIVAPGHTATHVVPIVGGKPDIEQCKR</sequence>
<dbReference type="EMBL" id="JAEFCI010012139">
    <property type="protein sequence ID" value="KAG5456184.1"/>
    <property type="molecule type" value="Genomic_DNA"/>
</dbReference>
<dbReference type="OrthoDB" id="7340501at2759"/>
<dbReference type="InterPro" id="IPR004000">
    <property type="entry name" value="Actin"/>
</dbReference>
<comment type="caution">
    <text evidence="1">The sequence shown here is derived from an EMBL/GenBank/DDBJ whole genome shotgun (WGS) entry which is preliminary data.</text>
</comment>
<protein>
    <submittedName>
        <fullName evidence="1">Uncharacterized protein</fullName>
    </submittedName>
</protein>
<dbReference type="Proteomes" id="UP000673691">
    <property type="component" value="Unassembled WGS sequence"/>
</dbReference>
<organism evidence="1 2">
    <name type="scientific">Olpidium bornovanus</name>
    <dbReference type="NCBI Taxonomy" id="278681"/>
    <lineage>
        <taxon>Eukaryota</taxon>
        <taxon>Fungi</taxon>
        <taxon>Fungi incertae sedis</taxon>
        <taxon>Olpidiomycota</taxon>
        <taxon>Olpidiomycotina</taxon>
        <taxon>Olpidiomycetes</taxon>
        <taxon>Olpidiales</taxon>
        <taxon>Olpidiaceae</taxon>
        <taxon>Olpidium</taxon>
    </lineage>
</organism>
<dbReference type="AlphaFoldDB" id="A0A8H7ZN57"/>
<proteinExistence type="predicted"/>